<evidence type="ECO:0000313" key="2">
    <source>
        <dbReference type="Proteomes" id="UP000054821"/>
    </source>
</evidence>
<dbReference type="Proteomes" id="UP000054821">
    <property type="component" value="Unassembled WGS sequence"/>
</dbReference>
<reference evidence="1 2" key="1">
    <citation type="journal article" date="2016" name="Genome Announc.">
        <title>Draft Whole-Genome Sequence of Trichoderma gamsii T6085, a Promising Biocontrol Agent of Fusarium Head Blight on Wheat.</title>
        <authorList>
            <person name="Baroncelli R."/>
            <person name="Zapparata A."/>
            <person name="Piaggeschi G."/>
            <person name="Sarrocco S."/>
            <person name="Vannacci G."/>
        </authorList>
    </citation>
    <scope>NUCLEOTIDE SEQUENCE [LARGE SCALE GENOMIC DNA]</scope>
    <source>
        <strain evidence="1 2">T6085</strain>
    </source>
</reference>
<name>A0A2P4ZCI1_9HYPO</name>
<organism evidence="1 2">
    <name type="scientific">Trichoderma gamsii</name>
    <dbReference type="NCBI Taxonomy" id="398673"/>
    <lineage>
        <taxon>Eukaryota</taxon>
        <taxon>Fungi</taxon>
        <taxon>Dikarya</taxon>
        <taxon>Ascomycota</taxon>
        <taxon>Pezizomycotina</taxon>
        <taxon>Sordariomycetes</taxon>
        <taxon>Hypocreomycetidae</taxon>
        <taxon>Hypocreales</taxon>
        <taxon>Hypocreaceae</taxon>
        <taxon>Trichoderma</taxon>
    </lineage>
</organism>
<keyword evidence="2" id="KW-1185">Reference proteome</keyword>
<proteinExistence type="predicted"/>
<dbReference type="EMBL" id="JPDN02000042">
    <property type="protein sequence ID" value="PON22002.1"/>
    <property type="molecule type" value="Genomic_DNA"/>
</dbReference>
<accession>A0A2P4ZCI1</accession>
<comment type="caution">
    <text evidence="1">The sequence shown here is derived from an EMBL/GenBank/DDBJ whole genome shotgun (WGS) entry which is preliminary data.</text>
</comment>
<sequence length="204" mass="21910">MGWRQNGKTKKLGRGQPAAELTSGAYKQAFQVQTRNVLGAPYPCLNVLKLWYSMPVPLCISCLAHSLPCLRSPSPLQPICHVPLSSLRVLESDPACKKAQGLPRGPSGRGPGRAVVGVWAAPIKVAGPKPGFAGFALARPGATSNKRHWLVENGSLGRRDRLKPAWSPCCFCWAAAGRKLQHQFAATQSGYLSTCESLRLLLSA</sequence>
<protein>
    <submittedName>
        <fullName evidence="1">Uncharacterized protein</fullName>
    </submittedName>
</protein>
<evidence type="ECO:0000313" key="1">
    <source>
        <dbReference type="EMBL" id="PON22002.1"/>
    </source>
</evidence>
<dbReference type="AlphaFoldDB" id="A0A2P4ZCI1"/>
<dbReference type="GeneID" id="29982058"/>
<gene>
    <name evidence="1" type="ORF">TGAM01_v209072</name>
</gene>
<dbReference type="RefSeq" id="XP_018664800.1">
    <property type="nucleotide sequence ID" value="XM_018801975.1"/>
</dbReference>